<feature type="compositionally biased region" description="Basic and acidic residues" evidence="6">
    <location>
        <begin position="285"/>
        <end position="299"/>
    </location>
</feature>
<feature type="compositionally biased region" description="Basic and acidic residues" evidence="6">
    <location>
        <begin position="258"/>
        <end position="270"/>
    </location>
</feature>
<evidence type="ECO:0000256" key="1">
    <source>
        <dbReference type="ARBA" id="ARBA00004173"/>
    </source>
</evidence>
<accession>A0AAV6P891</accession>
<evidence type="ECO:0000256" key="2">
    <source>
        <dbReference type="ARBA" id="ARBA00006718"/>
    </source>
</evidence>
<dbReference type="GO" id="GO:0051536">
    <property type="term" value="F:iron-sulfur cluster binding"/>
    <property type="evidence" value="ECO:0007669"/>
    <property type="project" value="InterPro"/>
</dbReference>
<evidence type="ECO:0000259" key="7">
    <source>
        <dbReference type="PROSITE" id="PS50846"/>
    </source>
</evidence>
<evidence type="ECO:0000256" key="3">
    <source>
        <dbReference type="ARBA" id="ARBA00022723"/>
    </source>
</evidence>
<feature type="domain" description="HMA" evidence="7">
    <location>
        <begin position="302"/>
        <end position="369"/>
    </location>
</feature>
<feature type="region of interest" description="Disordered" evidence="6">
    <location>
        <begin position="245"/>
        <end position="302"/>
    </location>
</feature>
<keyword evidence="3" id="KW-0479">Metal-binding</keyword>
<reference evidence="8 9" key="1">
    <citation type="journal article" date="2021" name="Hortic Res">
        <title>The domestication of Cucurbita argyrosperma as revealed by the genome of its wild relative.</title>
        <authorList>
            <person name="Barrera-Redondo J."/>
            <person name="Sanchez-de la Vega G."/>
            <person name="Aguirre-Liguori J.A."/>
            <person name="Castellanos-Morales G."/>
            <person name="Gutierrez-Guerrero Y.T."/>
            <person name="Aguirre-Dugua X."/>
            <person name="Aguirre-Planter E."/>
            <person name="Tenaillon M.I."/>
            <person name="Lira-Saade R."/>
            <person name="Eguiarte L.E."/>
        </authorList>
    </citation>
    <scope>NUCLEOTIDE SEQUENCE [LARGE SCALE GENOMIC DNA]</scope>
    <source>
        <strain evidence="8">JBR-2021</strain>
    </source>
</reference>
<dbReference type="PROSITE" id="PS50846">
    <property type="entry name" value="HMA_2"/>
    <property type="match status" value="2"/>
</dbReference>
<dbReference type="GO" id="GO:0120510">
    <property type="term" value="C:mitochondrial [4Fe-4S] assembly complex"/>
    <property type="evidence" value="ECO:0007669"/>
    <property type="project" value="UniProtKB-ARBA"/>
</dbReference>
<dbReference type="FunFam" id="2.60.300.12:FF:000006">
    <property type="entry name" value="Iron-sulfur cluster assembly 2 mitochondrial"/>
    <property type="match status" value="1"/>
</dbReference>
<gene>
    <name evidence="8" type="ORF">SDJN03_00505</name>
</gene>
<sequence length="486" mass="53100">MVPRLLSQRLAPYLTARIRENQRLLSSSVSALQEASSLLTSPAQSPSPHTDTIHMTDNCIRRMKELQEPMEEKMLRLSVETGGCSGFQYVFNLDDQTNPDDRVCEKEGVKLVVDNISYDFVKGATVDYVEELIRCAFVVTTNPSAVGGCSCKSSFMAVQNKKKNQNEKNGDGGGGGGGGGKKKEDNPFTVVLKVDMHCEGCANKIIKCVKGFEGVQSVKAEFEGNKLTVIGKKIDASKLREKLSNKTKKKVDLISPQPKKEKDSKPKENDGGDNDGDQTFTSNNKPDKKTEENKNKPKEPPVTTAVLKVTLHCQGCIEKIQRATSKFKGVQEMSVDKHKDLVTVKGTMDVKTLTGTLKERLNRSVEIVPTKNKNNSDNNNDDTLAKDIDKNNTEGGSNSNGAGKKKKKGINGNGKDKEENVMDGMMEGNKMEYMGMGIGGIGYEYGHWVGVGIGYGYGYDASEVVGENLHAPQMFSDENPNACSIM</sequence>
<comment type="caution">
    <text evidence="8">The sequence shown here is derived from an EMBL/GenBank/DDBJ whole genome shotgun (WGS) entry which is preliminary data.</text>
</comment>
<dbReference type="AlphaFoldDB" id="A0AAV6P891"/>
<comment type="subcellular location">
    <subcellularLocation>
        <location evidence="1">Mitochondrion</location>
    </subcellularLocation>
</comment>
<protein>
    <submittedName>
        <fullName evidence="8">Iron-sulfur assembly protein IscA-like 2, mitochondrial</fullName>
    </submittedName>
</protein>
<organism evidence="8 9">
    <name type="scientific">Cucurbita argyrosperma subsp. sororia</name>
    <dbReference type="NCBI Taxonomy" id="37648"/>
    <lineage>
        <taxon>Eukaryota</taxon>
        <taxon>Viridiplantae</taxon>
        <taxon>Streptophyta</taxon>
        <taxon>Embryophyta</taxon>
        <taxon>Tracheophyta</taxon>
        <taxon>Spermatophyta</taxon>
        <taxon>Magnoliopsida</taxon>
        <taxon>eudicotyledons</taxon>
        <taxon>Gunneridae</taxon>
        <taxon>Pentapetalae</taxon>
        <taxon>rosids</taxon>
        <taxon>fabids</taxon>
        <taxon>Cucurbitales</taxon>
        <taxon>Cucurbitaceae</taxon>
        <taxon>Cucurbiteae</taxon>
        <taxon>Cucurbita</taxon>
    </lineage>
</organism>
<dbReference type="CDD" id="cd00371">
    <property type="entry name" value="HMA"/>
    <property type="match status" value="2"/>
</dbReference>
<evidence type="ECO:0000313" key="9">
    <source>
        <dbReference type="Proteomes" id="UP000685013"/>
    </source>
</evidence>
<feature type="compositionally biased region" description="Basic and acidic residues" evidence="6">
    <location>
        <begin position="383"/>
        <end position="392"/>
    </location>
</feature>
<evidence type="ECO:0000256" key="5">
    <source>
        <dbReference type="ARBA" id="ARBA00023128"/>
    </source>
</evidence>
<evidence type="ECO:0000256" key="4">
    <source>
        <dbReference type="ARBA" id="ARBA00023004"/>
    </source>
</evidence>
<name>A0AAV6P891_9ROSI</name>
<dbReference type="Pfam" id="PF00403">
    <property type="entry name" value="HMA"/>
    <property type="match status" value="2"/>
</dbReference>
<dbReference type="GO" id="GO:0046872">
    <property type="term" value="F:metal ion binding"/>
    <property type="evidence" value="ECO:0007669"/>
    <property type="project" value="UniProtKB-KW"/>
</dbReference>
<keyword evidence="9" id="KW-1185">Reference proteome</keyword>
<dbReference type="InterPro" id="IPR044594">
    <property type="entry name" value="HIPP01/3/5/6"/>
</dbReference>
<proteinExistence type="inferred from homology"/>
<comment type="similarity">
    <text evidence="2">Belongs to the HesB/IscA family.</text>
</comment>
<dbReference type="Pfam" id="PF01521">
    <property type="entry name" value="Fe-S_biosyn"/>
    <property type="match status" value="1"/>
</dbReference>
<feature type="region of interest" description="Disordered" evidence="6">
    <location>
        <begin position="162"/>
        <end position="182"/>
    </location>
</feature>
<dbReference type="EMBL" id="JAGKQH010000001">
    <property type="protein sequence ID" value="KAG6607163.1"/>
    <property type="molecule type" value="Genomic_DNA"/>
</dbReference>
<dbReference type="InterPro" id="IPR000361">
    <property type="entry name" value="ATAP_core_dom"/>
</dbReference>
<keyword evidence="4" id="KW-0408">Iron</keyword>
<keyword evidence="5" id="KW-0496">Mitochondrion</keyword>
<dbReference type="InterPro" id="IPR016092">
    <property type="entry name" value="ATAP"/>
</dbReference>
<evidence type="ECO:0000256" key="6">
    <source>
        <dbReference type="SAM" id="MobiDB-lite"/>
    </source>
</evidence>
<dbReference type="InterPro" id="IPR006121">
    <property type="entry name" value="HMA_dom"/>
</dbReference>
<feature type="non-terminal residue" evidence="8">
    <location>
        <position position="1"/>
    </location>
</feature>
<dbReference type="GO" id="GO:0016226">
    <property type="term" value="P:iron-sulfur cluster assembly"/>
    <property type="evidence" value="ECO:0007669"/>
    <property type="project" value="InterPro"/>
</dbReference>
<evidence type="ECO:0000313" key="8">
    <source>
        <dbReference type="EMBL" id="KAG6607163.1"/>
    </source>
</evidence>
<feature type="domain" description="HMA" evidence="7">
    <location>
        <begin position="187"/>
        <end position="251"/>
    </location>
</feature>
<dbReference type="PANTHER" id="PTHR46413:SF2">
    <property type="entry name" value="HEAVY METAL-ASSOCIATED ISOPRENYLATED PLANT PROTEIN 3"/>
    <property type="match status" value="1"/>
</dbReference>
<dbReference type="NCBIfam" id="TIGR00049">
    <property type="entry name" value="iron-sulfur cluster assembly accessory protein"/>
    <property type="match status" value="1"/>
</dbReference>
<feature type="compositionally biased region" description="Low complexity" evidence="6">
    <location>
        <begin position="371"/>
        <end position="382"/>
    </location>
</feature>
<dbReference type="Proteomes" id="UP000685013">
    <property type="component" value="Chromosome 1"/>
</dbReference>
<feature type="region of interest" description="Disordered" evidence="6">
    <location>
        <begin position="364"/>
        <end position="421"/>
    </location>
</feature>
<dbReference type="PANTHER" id="PTHR46413">
    <property type="entry name" value="HEAVY METAL-ASSOCIATED ISOPRENYLATED PLANT PROTEIN 6"/>
    <property type="match status" value="1"/>
</dbReference>